<dbReference type="EMBL" id="JARKNE010000006">
    <property type="protein sequence ID" value="KAK5826622.1"/>
    <property type="molecule type" value="Genomic_DNA"/>
</dbReference>
<dbReference type="Proteomes" id="UP001358586">
    <property type="component" value="Chromosome 6"/>
</dbReference>
<evidence type="ECO:0000256" key="1">
    <source>
        <dbReference type="SAM" id="MobiDB-lite"/>
    </source>
</evidence>
<gene>
    <name evidence="2" type="ORF">PVK06_021548</name>
</gene>
<comment type="caution">
    <text evidence="2">The sequence shown here is derived from an EMBL/GenBank/DDBJ whole genome shotgun (WGS) entry which is preliminary data.</text>
</comment>
<feature type="compositionally biased region" description="Basic and acidic residues" evidence="1">
    <location>
        <begin position="16"/>
        <end position="32"/>
    </location>
</feature>
<keyword evidence="3" id="KW-1185">Reference proteome</keyword>
<accession>A0ABR0PQB3</accession>
<name>A0ABR0PQB3_GOSAR</name>
<sequence length="72" mass="7938">MRSRDQWPTYNDDDAEVRRTGEADGRGELGGMADREVNSWATGVGMGNRQWDNACSREGKAAGRLRLGGIRP</sequence>
<feature type="region of interest" description="Disordered" evidence="1">
    <location>
        <begin position="1"/>
        <end position="32"/>
    </location>
</feature>
<evidence type="ECO:0000313" key="2">
    <source>
        <dbReference type="EMBL" id="KAK5826622.1"/>
    </source>
</evidence>
<reference evidence="2 3" key="1">
    <citation type="submission" date="2023-03" db="EMBL/GenBank/DDBJ databases">
        <title>WGS of Gossypium arboreum.</title>
        <authorList>
            <person name="Yu D."/>
        </authorList>
    </citation>
    <scope>NUCLEOTIDE SEQUENCE [LARGE SCALE GENOMIC DNA]</scope>
    <source>
        <tissue evidence="2">Leaf</tissue>
    </source>
</reference>
<proteinExistence type="predicted"/>
<organism evidence="2 3">
    <name type="scientific">Gossypium arboreum</name>
    <name type="common">Tree cotton</name>
    <name type="synonym">Gossypium nanking</name>
    <dbReference type="NCBI Taxonomy" id="29729"/>
    <lineage>
        <taxon>Eukaryota</taxon>
        <taxon>Viridiplantae</taxon>
        <taxon>Streptophyta</taxon>
        <taxon>Embryophyta</taxon>
        <taxon>Tracheophyta</taxon>
        <taxon>Spermatophyta</taxon>
        <taxon>Magnoliopsida</taxon>
        <taxon>eudicotyledons</taxon>
        <taxon>Gunneridae</taxon>
        <taxon>Pentapetalae</taxon>
        <taxon>rosids</taxon>
        <taxon>malvids</taxon>
        <taxon>Malvales</taxon>
        <taxon>Malvaceae</taxon>
        <taxon>Malvoideae</taxon>
        <taxon>Gossypium</taxon>
    </lineage>
</organism>
<evidence type="ECO:0000313" key="3">
    <source>
        <dbReference type="Proteomes" id="UP001358586"/>
    </source>
</evidence>
<protein>
    <submittedName>
        <fullName evidence="2">Uncharacterized protein</fullName>
    </submittedName>
</protein>